<comment type="caution">
    <text evidence="6">The sequence shown here is derived from an EMBL/GenBank/DDBJ whole genome shotgun (WGS) entry which is preliminary data.</text>
</comment>
<keyword evidence="4" id="KW-0066">ATP synthesis</keyword>
<dbReference type="SUPFAM" id="SSF160527">
    <property type="entry name" value="V-type ATPase subunit E-like"/>
    <property type="match status" value="1"/>
</dbReference>
<sequence length="200" mass="22898">MQGIAKIKEKIFEEAAEQKKRIIENAKKEAAKILEKARKQAAELEADAQERAKKAAREEKRKILSMAELEERKRYLEAKQALINEAFVRAENKLLNLEPEKYRELVYHLILAAAVDGNEEIIVSEDDKGNITPELLARVNEALKKQGKAGNIRFSEEKRSIKGGFILKSATIEINCSFDYLLKAQREELETEVARILFEE</sequence>
<evidence type="ECO:0000256" key="3">
    <source>
        <dbReference type="ARBA" id="ARBA00023065"/>
    </source>
</evidence>
<dbReference type="Gene3D" id="1.20.5.620">
    <property type="entry name" value="F1F0 ATP synthase subunit B, membrane domain"/>
    <property type="match status" value="1"/>
</dbReference>
<proteinExistence type="inferred from homology"/>
<feature type="coiled-coil region" evidence="5">
    <location>
        <begin position="9"/>
        <end position="86"/>
    </location>
</feature>
<organism evidence="6 8">
    <name type="scientific">Caldanaerobacter subterraneus</name>
    <dbReference type="NCBI Taxonomy" id="911092"/>
    <lineage>
        <taxon>Bacteria</taxon>
        <taxon>Bacillati</taxon>
        <taxon>Bacillota</taxon>
        <taxon>Clostridia</taxon>
        <taxon>Thermoanaerobacterales</taxon>
        <taxon>Thermoanaerobacteraceae</taxon>
        <taxon>Caldanaerobacter</taxon>
    </lineage>
</organism>
<evidence type="ECO:0000313" key="6">
    <source>
        <dbReference type="EMBL" id="HBT48907.1"/>
    </source>
</evidence>
<evidence type="ECO:0000256" key="1">
    <source>
        <dbReference type="ARBA" id="ARBA00005901"/>
    </source>
</evidence>
<dbReference type="EMBL" id="DOLB01000059">
    <property type="protein sequence ID" value="HBT48907.1"/>
    <property type="molecule type" value="Genomic_DNA"/>
</dbReference>
<accession>A0A101E6N7</accession>
<evidence type="ECO:0000256" key="2">
    <source>
        <dbReference type="ARBA" id="ARBA00022448"/>
    </source>
</evidence>
<dbReference type="Proteomes" id="UP000294886">
    <property type="component" value="Unassembled WGS sequence"/>
</dbReference>
<dbReference type="InterPro" id="IPR038495">
    <property type="entry name" value="ATPase_E_C"/>
</dbReference>
<reference evidence="6 8" key="1">
    <citation type="journal article" date="2018" name="Nat. Biotechnol.">
        <title>A standardized bacterial taxonomy based on genome phylogeny substantially revises the tree of life.</title>
        <authorList>
            <person name="Parks D.H."/>
            <person name="Chuvochina M."/>
            <person name="Waite D.W."/>
            <person name="Rinke C."/>
            <person name="Skarshewski A."/>
            <person name="Chaumeil P.A."/>
            <person name="Hugenholtz P."/>
        </authorList>
    </citation>
    <scope>NUCLEOTIDE SEQUENCE [LARGE SCALE GENOMIC DNA]</scope>
    <source>
        <strain evidence="6">UBA12544</strain>
    </source>
</reference>
<dbReference type="Gene3D" id="3.30.2320.30">
    <property type="entry name" value="ATP synthase, E subunit, C-terminal"/>
    <property type="match status" value="1"/>
</dbReference>
<dbReference type="AlphaFoldDB" id="A0A101E6N7"/>
<keyword evidence="3 4" id="KW-0406">Ion transport</keyword>
<comment type="function">
    <text evidence="4">Produces ATP from ADP in the presence of a proton gradient across the membrane.</text>
</comment>
<gene>
    <name evidence="4" type="primary">atpE</name>
    <name evidence="6" type="ORF">DEA61_03450</name>
    <name evidence="7" type="ORF">EV203_12712</name>
</gene>
<evidence type="ECO:0000256" key="4">
    <source>
        <dbReference type="HAMAP-Rule" id="MF_00311"/>
    </source>
</evidence>
<dbReference type="RefSeq" id="WP_132040568.1">
    <property type="nucleotide sequence ID" value="NZ_DOLB01000059.1"/>
</dbReference>
<keyword evidence="4" id="KW-0375">Hydrogen ion transport</keyword>
<dbReference type="GO" id="GO:0042777">
    <property type="term" value="P:proton motive force-driven plasma membrane ATP synthesis"/>
    <property type="evidence" value="ECO:0007669"/>
    <property type="project" value="UniProtKB-UniRule"/>
</dbReference>
<dbReference type="Pfam" id="PF01991">
    <property type="entry name" value="vATP-synt_E"/>
    <property type="match status" value="1"/>
</dbReference>
<comment type="similarity">
    <text evidence="1 4">Belongs to the V-ATPase E subunit family.</text>
</comment>
<reference evidence="7 9" key="2">
    <citation type="submission" date="2019-03" db="EMBL/GenBank/DDBJ databases">
        <title>Genomic Encyclopedia of Type Strains, Phase IV (KMG-IV): sequencing the most valuable type-strain genomes for metagenomic binning, comparative biology and taxonomic classification.</title>
        <authorList>
            <person name="Goeker M."/>
        </authorList>
    </citation>
    <scope>NUCLEOTIDE SEQUENCE [LARGE SCALE GENOMIC DNA]</scope>
    <source>
        <strain evidence="7 9">DSM 13054</strain>
    </source>
</reference>
<dbReference type="Proteomes" id="UP000264445">
    <property type="component" value="Unassembled WGS sequence"/>
</dbReference>
<dbReference type="GO" id="GO:0033178">
    <property type="term" value="C:proton-transporting two-sector ATPase complex, catalytic domain"/>
    <property type="evidence" value="ECO:0007669"/>
    <property type="project" value="InterPro"/>
</dbReference>
<dbReference type="InterPro" id="IPR002842">
    <property type="entry name" value="ATPase_V1_Esu"/>
</dbReference>
<dbReference type="GO" id="GO:0005524">
    <property type="term" value="F:ATP binding"/>
    <property type="evidence" value="ECO:0007669"/>
    <property type="project" value="UniProtKB-UniRule"/>
</dbReference>
<evidence type="ECO:0000256" key="5">
    <source>
        <dbReference type="SAM" id="Coils"/>
    </source>
</evidence>
<dbReference type="EMBL" id="SLWU01000027">
    <property type="protein sequence ID" value="TCO57919.1"/>
    <property type="molecule type" value="Genomic_DNA"/>
</dbReference>
<dbReference type="HAMAP" id="MF_00311">
    <property type="entry name" value="ATP_synth_E_arch"/>
    <property type="match status" value="1"/>
</dbReference>
<evidence type="ECO:0000313" key="7">
    <source>
        <dbReference type="EMBL" id="TCO57919.1"/>
    </source>
</evidence>
<dbReference type="GO" id="GO:0046933">
    <property type="term" value="F:proton-transporting ATP synthase activity, rotational mechanism"/>
    <property type="evidence" value="ECO:0007669"/>
    <property type="project" value="UniProtKB-UniRule"/>
</dbReference>
<dbReference type="GO" id="GO:0046961">
    <property type="term" value="F:proton-transporting ATPase activity, rotational mechanism"/>
    <property type="evidence" value="ECO:0007669"/>
    <property type="project" value="InterPro"/>
</dbReference>
<keyword evidence="2 4" id="KW-0813">Transport</keyword>
<name>A0A101E6N7_9THEO</name>
<evidence type="ECO:0000313" key="8">
    <source>
        <dbReference type="Proteomes" id="UP000264445"/>
    </source>
</evidence>
<keyword evidence="5" id="KW-0175">Coiled coil</keyword>
<protein>
    <recommendedName>
        <fullName evidence="4">V-type proton ATPase subunit E</fullName>
    </recommendedName>
    <alternativeName>
        <fullName evidence="4">V-ATPase subunit E</fullName>
    </alternativeName>
</protein>
<evidence type="ECO:0000313" key="9">
    <source>
        <dbReference type="Proteomes" id="UP000294886"/>
    </source>
</evidence>